<keyword evidence="1" id="KW-0472">Membrane</keyword>
<feature type="transmembrane region" description="Helical" evidence="1">
    <location>
        <begin position="555"/>
        <end position="573"/>
    </location>
</feature>
<reference evidence="2" key="1">
    <citation type="submission" date="2022-12" db="EMBL/GenBank/DDBJ databases">
        <authorList>
            <person name="Krivoruchko A.V."/>
            <person name="Elkin A."/>
        </authorList>
    </citation>
    <scope>NUCLEOTIDE SEQUENCE</scope>
    <source>
        <strain evidence="2">IEGM 1388</strain>
    </source>
</reference>
<protein>
    <recommendedName>
        <fullName evidence="4">Transmembrane protein</fullName>
    </recommendedName>
</protein>
<organism evidence="2 3">
    <name type="scientific">Gordonia rubripertincta</name>
    <name type="common">Rhodococcus corallinus</name>
    <dbReference type="NCBI Taxonomy" id="36822"/>
    <lineage>
        <taxon>Bacteria</taxon>
        <taxon>Bacillati</taxon>
        <taxon>Actinomycetota</taxon>
        <taxon>Actinomycetes</taxon>
        <taxon>Mycobacteriales</taxon>
        <taxon>Gordoniaceae</taxon>
        <taxon>Gordonia</taxon>
    </lineage>
</organism>
<keyword evidence="1" id="KW-0812">Transmembrane</keyword>
<dbReference type="Proteomes" id="UP001067235">
    <property type="component" value="Unassembled WGS sequence"/>
</dbReference>
<sequence>MGDRNGTIGFGAMTRRQWITLWLSSAGLSLLILAPIFWPGYLLIRDMVSTPRSFPTDSAMGLGDSAPRAVPQDWFIAMTSQVIDGGIVVKALTVAALLLAGVGYGRLARLAVPGSGTAGMVAAVVVAIWNPYVAERLLQGQWSLLFGYAALGWIVVCAVHVRRRDCLAHWSMLGGWLAVAGFTPTGSLLAACTLLTALVIPALASGHLRMAAIALGVWVLSALPWLIAVLLGSAASTADPGSVAVFAARAEPLLGTAGSVLGLGGIWNADAVPASRTSGWALVATALLLLVVATGLPTLYRRRRNGVIAGAAWLGIAAVVLVVLAATPPGIAALEWLVDVVPGAGLLRDTQKWVALVAPLYCLAAAAAVQALGRYVPRAFAALITSALIIAPLPDLAWGVGNNLTPSTYPGDWQRVADVIPAGAGDVLILPAGMNREYGFTGHVSLDPAPRFLRADVLQTGELIVGGRSVDAGDSRAARAEAALMTGADPSTLADLGVGWVLIEGDSDAVGAADRTLAQLDTAFAGDDLRVYQVREPRTYAASATDRTLVWIAHLWWVLLIANGFVAVVLKWAHRSAHRKRLS</sequence>
<feature type="transmembrane region" description="Helical" evidence="1">
    <location>
        <begin position="243"/>
        <end position="267"/>
    </location>
</feature>
<evidence type="ECO:0000313" key="2">
    <source>
        <dbReference type="EMBL" id="MCZ4550001.1"/>
    </source>
</evidence>
<feature type="transmembrane region" description="Helical" evidence="1">
    <location>
        <begin position="210"/>
        <end position="231"/>
    </location>
</feature>
<comment type="caution">
    <text evidence="2">The sequence shown here is derived from an EMBL/GenBank/DDBJ whole genome shotgun (WGS) entry which is preliminary data.</text>
</comment>
<dbReference type="EMBL" id="JAPWIE010000002">
    <property type="protein sequence ID" value="MCZ4550001.1"/>
    <property type="molecule type" value="Genomic_DNA"/>
</dbReference>
<evidence type="ECO:0000313" key="3">
    <source>
        <dbReference type="Proteomes" id="UP001067235"/>
    </source>
</evidence>
<feature type="transmembrane region" description="Helical" evidence="1">
    <location>
        <begin position="353"/>
        <end position="372"/>
    </location>
</feature>
<accession>A0ABT4MVB6</accession>
<feature type="transmembrane region" description="Helical" evidence="1">
    <location>
        <begin position="379"/>
        <end position="400"/>
    </location>
</feature>
<feature type="transmembrane region" description="Helical" evidence="1">
    <location>
        <begin position="173"/>
        <end position="204"/>
    </location>
</feature>
<keyword evidence="3" id="KW-1185">Reference proteome</keyword>
<gene>
    <name evidence="2" type="ORF">O4213_08400</name>
</gene>
<name>A0ABT4MVB6_GORRU</name>
<feature type="transmembrane region" description="Helical" evidence="1">
    <location>
        <begin position="21"/>
        <end position="44"/>
    </location>
</feature>
<feature type="transmembrane region" description="Helical" evidence="1">
    <location>
        <begin position="107"/>
        <end position="129"/>
    </location>
</feature>
<keyword evidence="1" id="KW-1133">Transmembrane helix</keyword>
<evidence type="ECO:0000256" key="1">
    <source>
        <dbReference type="SAM" id="Phobius"/>
    </source>
</evidence>
<feature type="transmembrane region" description="Helical" evidence="1">
    <location>
        <begin position="141"/>
        <end position="161"/>
    </location>
</feature>
<dbReference type="RefSeq" id="WP_301570545.1">
    <property type="nucleotide sequence ID" value="NZ_JAPWIE010000002.1"/>
</dbReference>
<evidence type="ECO:0008006" key="4">
    <source>
        <dbReference type="Google" id="ProtNLM"/>
    </source>
</evidence>
<feature type="transmembrane region" description="Helical" evidence="1">
    <location>
        <begin position="279"/>
        <end position="300"/>
    </location>
</feature>
<proteinExistence type="predicted"/>
<feature type="transmembrane region" description="Helical" evidence="1">
    <location>
        <begin position="312"/>
        <end position="333"/>
    </location>
</feature>
<feature type="transmembrane region" description="Helical" evidence="1">
    <location>
        <begin position="74"/>
        <end position="100"/>
    </location>
</feature>